<proteinExistence type="predicted"/>
<accession>A0A811G0M4</accession>
<protein>
    <recommendedName>
        <fullName evidence="3">Transposase</fullName>
    </recommendedName>
</protein>
<dbReference type="AlphaFoldDB" id="A0A811G0M4"/>
<dbReference type="EMBL" id="CADDAV010000001">
    <property type="protein sequence ID" value="CAB0580708.1"/>
    <property type="molecule type" value="Genomic_DNA"/>
</dbReference>
<evidence type="ECO:0000313" key="1">
    <source>
        <dbReference type="EMBL" id="CAB0580708.1"/>
    </source>
</evidence>
<evidence type="ECO:0008006" key="3">
    <source>
        <dbReference type="Google" id="ProtNLM"/>
    </source>
</evidence>
<name>A0A811G0M4_CORDP</name>
<organism evidence="1 2">
    <name type="scientific">Corynebacterium diphtheriae</name>
    <dbReference type="NCBI Taxonomy" id="1717"/>
    <lineage>
        <taxon>Bacteria</taxon>
        <taxon>Bacillati</taxon>
        <taxon>Actinomycetota</taxon>
        <taxon>Actinomycetes</taxon>
        <taxon>Mycobacteriales</taxon>
        <taxon>Corynebacteriaceae</taxon>
        <taxon>Corynebacterium</taxon>
    </lineage>
</organism>
<gene>
    <name evidence="1" type="ORF">CIP107547_00230</name>
</gene>
<evidence type="ECO:0000313" key="2">
    <source>
        <dbReference type="Proteomes" id="UP000480222"/>
    </source>
</evidence>
<sequence length="96" mass="10893">MDQMGLKSKVRPRKRYTSYQGQTSHIAKNLLDCNVTPEQPNTVCVSDVTEFLGDWYEGLSFTDHGSKRPKYSGTRVVDIPVNEVDVYLVKECDHVA</sequence>
<comment type="caution">
    <text evidence="1">The sequence shown here is derived from an EMBL/GenBank/DDBJ whole genome shotgun (WGS) entry which is preliminary data.</text>
</comment>
<reference evidence="1 2" key="1">
    <citation type="submission" date="2020-02" db="EMBL/GenBank/DDBJ databases">
        <authorList>
            <person name="Brisse S."/>
        </authorList>
    </citation>
    <scope>NUCLEOTIDE SEQUENCE [LARGE SCALE GENOMIC DNA]</scope>
    <source>
        <strain evidence="1">CIP107547</strain>
    </source>
</reference>
<dbReference type="Proteomes" id="UP000480222">
    <property type="component" value="Unassembled WGS sequence"/>
</dbReference>